<dbReference type="EMBL" id="BJWL01000169">
    <property type="protein sequence ID" value="GFS32660.1"/>
    <property type="molecule type" value="Genomic_DNA"/>
</dbReference>
<feature type="compositionally biased region" description="Low complexity" evidence="1">
    <location>
        <begin position="34"/>
        <end position="43"/>
    </location>
</feature>
<protein>
    <submittedName>
        <fullName evidence="2">Uncharacterized protein</fullName>
    </submittedName>
</protein>
<comment type="caution">
    <text evidence="2">The sequence shown here is derived from an EMBL/GenBank/DDBJ whole genome shotgun (WGS) entry which is preliminary data.</text>
</comment>
<feature type="region of interest" description="Disordered" evidence="1">
    <location>
        <begin position="1"/>
        <end position="50"/>
    </location>
</feature>
<evidence type="ECO:0000313" key="2">
    <source>
        <dbReference type="EMBL" id="GFS32660.1"/>
    </source>
</evidence>
<dbReference type="AlphaFoldDB" id="A0A7J0DE93"/>
<proteinExistence type="predicted"/>
<dbReference type="PANTHER" id="PTHR33386">
    <property type="entry name" value="OS02G0740600 PROTEIN"/>
    <property type="match status" value="1"/>
</dbReference>
<organism evidence="2 3">
    <name type="scientific">Actinidia rufa</name>
    <dbReference type="NCBI Taxonomy" id="165716"/>
    <lineage>
        <taxon>Eukaryota</taxon>
        <taxon>Viridiplantae</taxon>
        <taxon>Streptophyta</taxon>
        <taxon>Embryophyta</taxon>
        <taxon>Tracheophyta</taxon>
        <taxon>Spermatophyta</taxon>
        <taxon>Magnoliopsida</taxon>
        <taxon>eudicotyledons</taxon>
        <taxon>Gunneridae</taxon>
        <taxon>Pentapetalae</taxon>
        <taxon>asterids</taxon>
        <taxon>Ericales</taxon>
        <taxon>Actinidiaceae</taxon>
        <taxon>Actinidia</taxon>
    </lineage>
</organism>
<accession>A0A7J0DE93</accession>
<evidence type="ECO:0000313" key="3">
    <source>
        <dbReference type="Proteomes" id="UP000585474"/>
    </source>
</evidence>
<sequence>MEGKGSSWFAHGGGGSSSSTTAGRNNKVGEGFGKAKSAASTSVKKVKQGTSTSLRWIKDICHKKH</sequence>
<reference evidence="3" key="1">
    <citation type="submission" date="2019-07" db="EMBL/GenBank/DDBJ databases">
        <title>De Novo Assembly of kiwifruit Actinidia rufa.</title>
        <authorList>
            <person name="Sugita-Konishi S."/>
            <person name="Sato K."/>
            <person name="Mori E."/>
            <person name="Abe Y."/>
            <person name="Kisaki G."/>
            <person name="Hamano K."/>
            <person name="Suezawa K."/>
            <person name="Otani M."/>
            <person name="Fukuda T."/>
            <person name="Manabe T."/>
            <person name="Gomi K."/>
            <person name="Tabuchi M."/>
            <person name="Akimitsu K."/>
            <person name="Kataoka I."/>
        </authorList>
    </citation>
    <scope>NUCLEOTIDE SEQUENCE [LARGE SCALE GENOMIC DNA]</scope>
    <source>
        <strain evidence="3">cv. Fuchu</strain>
    </source>
</reference>
<feature type="compositionally biased region" description="Low complexity" evidence="1">
    <location>
        <begin position="1"/>
        <end position="10"/>
    </location>
</feature>
<gene>
    <name evidence="2" type="ORF">Acr_00g0023820</name>
</gene>
<dbReference type="PANTHER" id="PTHR33386:SF5">
    <property type="entry name" value="OS02G0740600 PROTEIN"/>
    <property type="match status" value="1"/>
</dbReference>
<keyword evidence="3" id="KW-1185">Reference proteome</keyword>
<evidence type="ECO:0000256" key="1">
    <source>
        <dbReference type="SAM" id="MobiDB-lite"/>
    </source>
</evidence>
<dbReference type="Proteomes" id="UP000585474">
    <property type="component" value="Unassembled WGS sequence"/>
</dbReference>
<name>A0A7J0DE93_9ERIC</name>